<feature type="region of interest" description="Disordered" evidence="3">
    <location>
        <begin position="246"/>
        <end position="269"/>
    </location>
</feature>
<dbReference type="CDD" id="cd05233">
    <property type="entry name" value="SDR_c"/>
    <property type="match status" value="1"/>
</dbReference>
<proteinExistence type="inferred from homology"/>
<evidence type="ECO:0000256" key="1">
    <source>
        <dbReference type="ARBA" id="ARBA00006484"/>
    </source>
</evidence>
<dbReference type="SUPFAM" id="SSF51735">
    <property type="entry name" value="NAD(P)-binding Rossmann-fold domains"/>
    <property type="match status" value="1"/>
</dbReference>
<dbReference type="PRINTS" id="PR00080">
    <property type="entry name" value="SDRFAMILY"/>
</dbReference>
<dbReference type="KEGG" id="cohn:KCTCHS21_50150"/>
<dbReference type="InterPro" id="IPR002347">
    <property type="entry name" value="SDR_fam"/>
</dbReference>
<dbReference type="OrthoDB" id="9803333at2"/>
<evidence type="ECO:0000256" key="2">
    <source>
        <dbReference type="ARBA" id="ARBA00023002"/>
    </source>
</evidence>
<dbReference type="GO" id="GO:0008206">
    <property type="term" value="P:bile acid metabolic process"/>
    <property type="evidence" value="ECO:0007669"/>
    <property type="project" value="UniProtKB-ARBA"/>
</dbReference>
<dbReference type="GO" id="GO:0016491">
    <property type="term" value="F:oxidoreductase activity"/>
    <property type="evidence" value="ECO:0007669"/>
    <property type="project" value="UniProtKB-KW"/>
</dbReference>
<dbReference type="RefSeq" id="WP_130614441.1">
    <property type="nucleotide sequence ID" value="NZ_AP019400.1"/>
</dbReference>
<evidence type="ECO:0000256" key="3">
    <source>
        <dbReference type="SAM" id="MobiDB-lite"/>
    </source>
</evidence>
<organism evidence="4 5">
    <name type="scientific">Cohnella abietis</name>
    <dbReference type="NCBI Taxonomy" id="2507935"/>
    <lineage>
        <taxon>Bacteria</taxon>
        <taxon>Bacillati</taxon>
        <taxon>Bacillota</taxon>
        <taxon>Bacilli</taxon>
        <taxon>Bacillales</taxon>
        <taxon>Paenibacillaceae</taxon>
        <taxon>Cohnella</taxon>
    </lineage>
</organism>
<comment type="similarity">
    <text evidence="1">Belongs to the short-chain dehydrogenases/reductases (SDR) family.</text>
</comment>
<dbReference type="InterPro" id="IPR036291">
    <property type="entry name" value="NAD(P)-bd_dom_sf"/>
</dbReference>
<dbReference type="Gene3D" id="3.40.50.720">
    <property type="entry name" value="NAD(P)-binding Rossmann-like Domain"/>
    <property type="match status" value="1"/>
</dbReference>
<keyword evidence="5" id="KW-1185">Reference proteome</keyword>
<keyword evidence="2" id="KW-0560">Oxidoreductase</keyword>
<dbReference type="EMBL" id="AP019400">
    <property type="protein sequence ID" value="BBI35616.1"/>
    <property type="molecule type" value="Genomic_DNA"/>
</dbReference>
<sequence>MNPIHKVCLVTGASRGIGRGIALMMAEAGYRLAITHLAEAEEAAATAELIRSRYGGECLVLQANLIDPLQVGQIVADTTAHYGRLDVMVNNAGVTVFGKLVDLSLEELDQLLHLNLRAPLLGMKAAAQAMIACGAGGNIVNIASSRGQRAYSTDAAYGASKAGLIRATESVALELAPYKIRVNCIAIGVTRVTDDDQFYRGFEDIVPLGRPAEIEEVGRIVKWLVSQDADYITGTTLRVDGGLILPGTPEPRGSSRKAGYEYSINAPRS</sequence>
<protein>
    <submittedName>
        <fullName evidence="4">Beta-ketoacyl-ACP reductase</fullName>
    </submittedName>
</protein>
<accession>A0A3T1DBV8</accession>
<dbReference type="Proteomes" id="UP000289856">
    <property type="component" value="Chromosome"/>
</dbReference>
<gene>
    <name evidence="4" type="ORF">KCTCHS21_50150</name>
</gene>
<dbReference type="PANTHER" id="PTHR43639">
    <property type="entry name" value="OXIDOREDUCTASE, SHORT-CHAIN DEHYDROGENASE/REDUCTASE FAMILY (AFU_ORTHOLOGUE AFUA_5G02870)"/>
    <property type="match status" value="1"/>
</dbReference>
<dbReference type="Pfam" id="PF13561">
    <property type="entry name" value="adh_short_C2"/>
    <property type="match status" value="1"/>
</dbReference>
<dbReference type="AlphaFoldDB" id="A0A3T1DBV8"/>
<reference evidence="4 5" key="1">
    <citation type="submission" date="2019-01" db="EMBL/GenBank/DDBJ databases">
        <title>Complete genome sequence of Cohnella hallensis HS21 isolated from Korean fir (Abies koreana) rhizospheric soil.</title>
        <authorList>
            <person name="Jiang L."/>
            <person name="Kang S.W."/>
            <person name="Kim S."/>
            <person name="Jung J."/>
            <person name="Kim C.Y."/>
            <person name="Kim D.H."/>
            <person name="Kim S.W."/>
            <person name="Lee J."/>
        </authorList>
    </citation>
    <scope>NUCLEOTIDE SEQUENCE [LARGE SCALE GENOMIC DNA]</scope>
    <source>
        <strain evidence="4 5">HS21</strain>
    </source>
</reference>
<dbReference type="FunFam" id="3.40.50.720:FF:000084">
    <property type="entry name" value="Short-chain dehydrogenase reductase"/>
    <property type="match status" value="1"/>
</dbReference>
<evidence type="ECO:0000313" key="4">
    <source>
        <dbReference type="EMBL" id="BBI35616.1"/>
    </source>
</evidence>
<name>A0A3T1DBV8_9BACL</name>
<dbReference type="PANTHER" id="PTHR43639:SF1">
    <property type="entry name" value="SHORT-CHAIN DEHYDROGENASE_REDUCTASE FAMILY PROTEIN"/>
    <property type="match status" value="1"/>
</dbReference>
<evidence type="ECO:0000313" key="5">
    <source>
        <dbReference type="Proteomes" id="UP000289856"/>
    </source>
</evidence>
<dbReference type="PRINTS" id="PR00081">
    <property type="entry name" value="GDHRDH"/>
</dbReference>